<keyword evidence="2" id="KW-1185">Reference proteome</keyword>
<dbReference type="EMBL" id="LXQA010560883">
    <property type="protein sequence ID" value="MCI59296.1"/>
    <property type="molecule type" value="Genomic_DNA"/>
</dbReference>
<dbReference type="AlphaFoldDB" id="A0A392TGQ8"/>
<evidence type="ECO:0000313" key="2">
    <source>
        <dbReference type="Proteomes" id="UP000265520"/>
    </source>
</evidence>
<sequence>VLARNSDHSLTLAESSLSDYPRTGTLAIARCKARSVTKHEQVWFYGGLS</sequence>
<proteinExistence type="predicted"/>
<accession>A0A392TGQ8</accession>
<comment type="caution">
    <text evidence="1">The sequence shown here is derived from an EMBL/GenBank/DDBJ whole genome shotgun (WGS) entry which is preliminary data.</text>
</comment>
<protein>
    <submittedName>
        <fullName evidence="1">Uncharacterized protein</fullName>
    </submittedName>
</protein>
<dbReference type="Proteomes" id="UP000265520">
    <property type="component" value="Unassembled WGS sequence"/>
</dbReference>
<feature type="non-terminal residue" evidence="1">
    <location>
        <position position="1"/>
    </location>
</feature>
<reference evidence="1 2" key="1">
    <citation type="journal article" date="2018" name="Front. Plant Sci.">
        <title>Red Clover (Trifolium pratense) and Zigzag Clover (T. medium) - A Picture of Genomic Similarities and Differences.</title>
        <authorList>
            <person name="Dluhosova J."/>
            <person name="Istvanek J."/>
            <person name="Nedelnik J."/>
            <person name="Repkova J."/>
        </authorList>
    </citation>
    <scope>NUCLEOTIDE SEQUENCE [LARGE SCALE GENOMIC DNA]</scope>
    <source>
        <strain evidence="2">cv. 10/8</strain>
        <tissue evidence="1">Leaf</tissue>
    </source>
</reference>
<name>A0A392TGQ8_9FABA</name>
<evidence type="ECO:0000313" key="1">
    <source>
        <dbReference type="EMBL" id="MCI59296.1"/>
    </source>
</evidence>
<organism evidence="1 2">
    <name type="scientific">Trifolium medium</name>
    <dbReference type="NCBI Taxonomy" id="97028"/>
    <lineage>
        <taxon>Eukaryota</taxon>
        <taxon>Viridiplantae</taxon>
        <taxon>Streptophyta</taxon>
        <taxon>Embryophyta</taxon>
        <taxon>Tracheophyta</taxon>
        <taxon>Spermatophyta</taxon>
        <taxon>Magnoliopsida</taxon>
        <taxon>eudicotyledons</taxon>
        <taxon>Gunneridae</taxon>
        <taxon>Pentapetalae</taxon>
        <taxon>rosids</taxon>
        <taxon>fabids</taxon>
        <taxon>Fabales</taxon>
        <taxon>Fabaceae</taxon>
        <taxon>Papilionoideae</taxon>
        <taxon>50 kb inversion clade</taxon>
        <taxon>NPAAA clade</taxon>
        <taxon>Hologalegina</taxon>
        <taxon>IRL clade</taxon>
        <taxon>Trifolieae</taxon>
        <taxon>Trifolium</taxon>
    </lineage>
</organism>